<dbReference type="Proteomes" id="UP000316981">
    <property type="component" value="Unassembled WGS sequence"/>
</dbReference>
<dbReference type="EMBL" id="VMTP01000094">
    <property type="protein sequence ID" value="TVT77848.1"/>
    <property type="molecule type" value="Genomic_DNA"/>
</dbReference>
<dbReference type="Proteomes" id="UP000014559">
    <property type="component" value="Unassembled WGS sequence"/>
</dbReference>
<keyword evidence="1" id="KW-1133">Transmembrane helix</keyword>
<dbReference type="RefSeq" id="WP_016652388.1">
    <property type="nucleotide sequence ID" value="NZ_BHGD02000054.1"/>
</dbReference>
<proteinExistence type="predicted"/>
<evidence type="ECO:0000313" key="3">
    <source>
        <dbReference type="EMBL" id="TVT77848.1"/>
    </source>
</evidence>
<feature type="transmembrane region" description="Helical" evidence="1">
    <location>
        <begin position="42"/>
        <end position="65"/>
    </location>
</feature>
<gene>
    <name evidence="2" type="ORF">F907_01751</name>
    <name evidence="3" type="ORF">FPV60_18005</name>
</gene>
<dbReference type="AlphaFoldDB" id="S3T8C7"/>
<comment type="caution">
    <text evidence="2">The sequence shown here is derived from an EMBL/GenBank/DDBJ whole genome shotgun (WGS) entry which is preliminary data.</text>
</comment>
<feature type="transmembrane region" description="Helical" evidence="1">
    <location>
        <begin position="77"/>
        <end position="99"/>
    </location>
</feature>
<reference evidence="2 4" key="1">
    <citation type="submission" date="2013-06" db="EMBL/GenBank/DDBJ databases">
        <title>The Genome Sequence of Acinetobacter sp. NIPH 2036.</title>
        <authorList>
            <consortium name="The Broad Institute Genome Sequencing Platform"/>
            <consortium name="The Broad Institute Genome Sequencing Center for Infectious Disease"/>
            <person name="Cerqueira G."/>
            <person name="Feldgarden M."/>
            <person name="Courvalin P."/>
            <person name="Perichon B."/>
            <person name="Grillot-Courvalin C."/>
            <person name="Clermont D."/>
            <person name="Rocha E."/>
            <person name="Yoon E.-J."/>
            <person name="Nemec A."/>
            <person name="Young S.K."/>
            <person name="Zeng Q."/>
            <person name="Gargeya S."/>
            <person name="Fitzgerald M."/>
            <person name="Abouelleil A."/>
            <person name="Alvarado L."/>
            <person name="Berlin A.M."/>
            <person name="Chapman S.B."/>
            <person name="Dewar J."/>
            <person name="Goldberg J."/>
            <person name="Griggs A."/>
            <person name="Gujja S."/>
            <person name="Hansen M."/>
            <person name="Howarth C."/>
            <person name="Imamovic A."/>
            <person name="Larimer J."/>
            <person name="McCowan C."/>
            <person name="Murphy C."/>
            <person name="Pearson M."/>
            <person name="Priest M."/>
            <person name="Roberts A."/>
            <person name="Saif S."/>
            <person name="Shea T."/>
            <person name="Sykes S."/>
            <person name="Wortman J."/>
            <person name="Nusbaum C."/>
            <person name="Birren B."/>
        </authorList>
    </citation>
    <scope>NUCLEOTIDE SEQUENCE [LARGE SCALE GENOMIC DNA]</scope>
    <source>
        <strain evidence="2 4">NIPH 2036</strain>
    </source>
</reference>
<dbReference type="EMBL" id="ATGK01000011">
    <property type="protein sequence ID" value="EPG37781.1"/>
    <property type="molecule type" value="Genomic_DNA"/>
</dbReference>
<dbReference type="HOGENOM" id="CLU_175275_0_0_6"/>
<evidence type="ECO:0000256" key="1">
    <source>
        <dbReference type="SAM" id="Phobius"/>
    </source>
</evidence>
<reference evidence="3 5" key="2">
    <citation type="submission" date="2019-07" db="EMBL/GenBank/DDBJ databases">
        <title>Draft Genome Sequence of the first blaOXA-58-Harboring Acinetobacter colistiniresistens clinical isolate from Brazil.</title>
        <authorList>
            <person name="Favaro L.S."/>
            <person name="Paula-Petroli S.B."/>
            <person name="Moura C.F."/>
            <person name="Tognim M.C.B."/>
            <person name="Venancio E.J."/>
            <person name="Yamada-Ogatta S.F."/>
            <person name="Carrara-Marroni F.E."/>
        </authorList>
    </citation>
    <scope>NUCLEOTIDE SEQUENCE [LARGE SCALE GENOMIC DNA]</scope>
    <source>
        <strain evidence="3 5">DL</strain>
    </source>
</reference>
<organism evidence="2 4">
    <name type="scientific">Acinetobacter colistiniresistens</name>
    <dbReference type="NCBI Taxonomy" id="280145"/>
    <lineage>
        <taxon>Bacteria</taxon>
        <taxon>Pseudomonadati</taxon>
        <taxon>Pseudomonadota</taxon>
        <taxon>Gammaproteobacteria</taxon>
        <taxon>Moraxellales</taxon>
        <taxon>Moraxellaceae</taxon>
        <taxon>Acinetobacter</taxon>
    </lineage>
</organism>
<sequence>MKELYLLILNQHKKKMIFFFSLLFLLGGGVQFQTNYSNLASLFTIFLACIYCLYAWLNGTFTFAAPLDENSSGSDVFWRWVMIFMSFLLFIYAFLAPIYKL</sequence>
<protein>
    <submittedName>
        <fullName evidence="2">Uncharacterized protein</fullName>
    </submittedName>
</protein>
<keyword evidence="1" id="KW-0472">Membrane</keyword>
<accession>S3T8C7</accession>
<name>S3T8C7_9GAMM</name>
<evidence type="ECO:0000313" key="4">
    <source>
        <dbReference type="Proteomes" id="UP000014559"/>
    </source>
</evidence>
<dbReference type="PATRIC" id="fig|1217696.3.peg.1711"/>
<dbReference type="GeneID" id="45418000"/>
<keyword evidence="1" id="KW-0812">Transmembrane</keyword>
<evidence type="ECO:0000313" key="5">
    <source>
        <dbReference type="Proteomes" id="UP000316981"/>
    </source>
</evidence>
<evidence type="ECO:0000313" key="2">
    <source>
        <dbReference type="EMBL" id="EPG37781.1"/>
    </source>
</evidence>